<name>A0ABP7NSZ8_9SPHI</name>
<dbReference type="PRINTS" id="PR00344">
    <property type="entry name" value="BCTRLSENSOR"/>
</dbReference>
<dbReference type="InterPro" id="IPR001610">
    <property type="entry name" value="PAC"/>
</dbReference>
<evidence type="ECO:0000256" key="2">
    <source>
        <dbReference type="ARBA" id="ARBA00012438"/>
    </source>
</evidence>
<reference evidence="11" key="1">
    <citation type="journal article" date="2019" name="Int. J. Syst. Evol. Microbiol.">
        <title>The Global Catalogue of Microorganisms (GCM) 10K type strain sequencing project: providing services to taxonomists for standard genome sequencing and annotation.</title>
        <authorList>
            <consortium name="The Broad Institute Genomics Platform"/>
            <consortium name="The Broad Institute Genome Sequencing Center for Infectious Disease"/>
            <person name="Wu L."/>
            <person name="Ma J."/>
        </authorList>
    </citation>
    <scope>NUCLEOTIDE SEQUENCE [LARGE SCALE GENOMIC DNA]</scope>
    <source>
        <strain evidence="11">JCM 17338</strain>
    </source>
</reference>
<keyword evidence="6" id="KW-0175">Coiled coil</keyword>
<dbReference type="CDD" id="cd00082">
    <property type="entry name" value="HisKA"/>
    <property type="match status" value="1"/>
</dbReference>
<dbReference type="SUPFAM" id="SSF55785">
    <property type="entry name" value="PYP-like sensor domain (PAS domain)"/>
    <property type="match status" value="3"/>
</dbReference>
<dbReference type="SMART" id="SM00388">
    <property type="entry name" value="HisKA"/>
    <property type="match status" value="1"/>
</dbReference>
<comment type="catalytic activity">
    <reaction evidence="1">
        <text>ATP + protein L-histidine = ADP + protein N-phospho-L-histidine.</text>
        <dbReference type="EC" id="2.7.13.3"/>
    </reaction>
</comment>
<dbReference type="Proteomes" id="UP001501081">
    <property type="component" value="Unassembled WGS sequence"/>
</dbReference>
<dbReference type="PANTHER" id="PTHR43304:SF1">
    <property type="entry name" value="PAC DOMAIN-CONTAINING PROTEIN"/>
    <property type="match status" value="1"/>
</dbReference>
<keyword evidence="11" id="KW-1185">Reference proteome</keyword>
<proteinExistence type="predicted"/>
<evidence type="ECO:0000313" key="10">
    <source>
        <dbReference type="EMBL" id="GAA3953513.1"/>
    </source>
</evidence>
<dbReference type="InterPro" id="IPR013655">
    <property type="entry name" value="PAS_fold_3"/>
</dbReference>
<dbReference type="SMART" id="SM00086">
    <property type="entry name" value="PAC"/>
    <property type="match status" value="3"/>
</dbReference>
<dbReference type="SMART" id="SM00387">
    <property type="entry name" value="HATPase_c"/>
    <property type="match status" value="1"/>
</dbReference>
<dbReference type="PANTHER" id="PTHR43304">
    <property type="entry name" value="PHYTOCHROME-LIKE PROTEIN CPH1"/>
    <property type="match status" value="1"/>
</dbReference>
<dbReference type="Pfam" id="PF02518">
    <property type="entry name" value="HATPase_c"/>
    <property type="match status" value="1"/>
</dbReference>
<feature type="domain" description="PAC" evidence="9">
    <location>
        <begin position="592"/>
        <end position="644"/>
    </location>
</feature>
<dbReference type="Pfam" id="PF08448">
    <property type="entry name" value="PAS_4"/>
    <property type="match status" value="1"/>
</dbReference>
<feature type="domain" description="Histidine kinase" evidence="7">
    <location>
        <begin position="648"/>
        <end position="862"/>
    </location>
</feature>
<keyword evidence="3" id="KW-0597">Phosphoprotein</keyword>
<dbReference type="PROSITE" id="PS50109">
    <property type="entry name" value="HIS_KIN"/>
    <property type="match status" value="1"/>
</dbReference>
<dbReference type="Pfam" id="PF00512">
    <property type="entry name" value="HisKA"/>
    <property type="match status" value="1"/>
</dbReference>
<evidence type="ECO:0000256" key="3">
    <source>
        <dbReference type="ARBA" id="ARBA00022553"/>
    </source>
</evidence>
<comment type="caution">
    <text evidence="10">The sequence shown here is derived from an EMBL/GenBank/DDBJ whole genome shotgun (WGS) entry which is preliminary data.</text>
</comment>
<evidence type="ECO:0000256" key="1">
    <source>
        <dbReference type="ARBA" id="ARBA00000085"/>
    </source>
</evidence>
<dbReference type="EC" id="2.7.13.3" evidence="2"/>
<feature type="coiled-coil region" evidence="6">
    <location>
        <begin position="140"/>
        <end position="202"/>
    </location>
</feature>
<dbReference type="CDD" id="cd00130">
    <property type="entry name" value="PAS"/>
    <property type="match status" value="2"/>
</dbReference>
<evidence type="ECO:0000259" key="7">
    <source>
        <dbReference type="PROSITE" id="PS50109"/>
    </source>
</evidence>
<dbReference type="Pfam" id="PF08447">
    <property type="entry name" value="PAS_3"/>
    <property type="match status" value="1"/>
</dbReference>
<dbReference type="InterPro" id="IPR035965">
    <property type="entry name" value="PAS-like_dom_sf"/>
</dbReference>
<evidence type="ECO:0000256" key="6">
    <source>
        <dbReference type="SAM" id="Coils"/>
    </source>
</evidence>
<dbReference type="InterPro" id="IPR004358">
    <property type="entry name" value="Sig_transdc_His_kin-like_C"/>
</dbReference>
<keyword evidence="5" id="KW-0418">Kinase</keyword>
<dbReference type="SUPFAM" id="SSF47384">
    <property type="entry name" value="Homodimeric domain of signal transducing histidine kinase"/>
    <property type="match status" value="1"/>
</dbReference>
<dbReference type="InterPro" id="IPR013656">
    <property type="entry name" value="PAS_4"/>
</dbReference>
<evidence type="ECO:0000259" key="9">
    <source>
        <dbReference type="PROSITE" id="PS50113"/>
    </source>
</evidence>
<organism evidence="10 11">
    <name type="scientific">Pedobacter ginsengiterrae</name>
    <dbReference type="NCBI Taxonomy" id="871696"/>
    <lineage>
        <taxon>Bacteria</taxon>
        <taxon>Pseudomonadati</taxon>
        <taxon>Bacteroidota</taxon>
        <taxon>Sphingobacteriia</taxon>
        <taxon>Sphingobacteriales</taxon>
        <taxon>Sphingobacteriaceae</taxon>
        <taxon>Pedobacter</taxon>
    </lineage>
</organism>
<dbReference type="InterPro" id="IPR036890">
    <property type="entry name" value="HATPase_C_sf"/>
</dbReference>
<feature type="domain" description="PAC" evidence="9">
    <location>
        <begin position="287"/>
        <end position="341"/>
    </location>
</feature>
<dbReference type="InterPro" id="IPR005467">
    <property type="entry name" value="His_kinase_dom"/>
</dbReference>
<gene>
    <name evidence="10" type="ORF">GCM10022246_04470</name>
</gene>
<feature type="coiled-coil region" evidence="6">
    <location>
        <begin position="329"/>
        <end position="394"/>
    </location>
</feature>
<evidence type="ECO:0000259" key="8">
    <source>
        <dbReference type="PROSITE" id="PS50112"/>
    </source>
</evidence>
<accession>A0ABP7NSZ8</accession>
<dbReference type="InterPro" id="IPR036097">
    <property type="entry name" value="HisK_dim/P_sf"/>
</dbReference>
<dbReference type="EMBL" id="BAABAK010000003">
    <property type="protein sequence ID" value="GAA3953513.1"/>
    <property type="molecule type" value="Genomic_DNA"/>
</dbReference>
<dbReference type="PROSITE" id="PS50112">
    <property type="entry name" value="PAS"/>
    <property type="match status" value="1"/>
</dbReference>
<evidence type="ECO:0000256" key="4">
    <source>
        <dbReference type="ARBA" id="ARBA00022679"/>
    </source>
</evidence>
<dbReference type="RefSeq" id="WP_344764585.1">
    <property type="nucleotide sequence ID" value="NZ_BAABAK010000003.1"/>
</dbReference>
<dbReference type="InterPro" id="IPR052162">
    <property type="entry name" value="Sensor_kinase/Photoreceptor"/>
</dbReference>
<keyword evidence="4" id="KW-0808">Transferase</keyword>
<feature type="domain" description="PAS" evidence="8">
    <location>
        <begin position="519"/>
        <end position="589"/>
    </location>
</feature>
<dbReference type="InterPro" id="IPR000014">
    <property type="entry name" value="PAS"/>
</dbReference>
<dbReference type="Gene3D" id="3.30.565.10">
    <property type="entry name" value="Histidine kinase-like ATPase, C-terminal domain"/>
    <property type="match status" value="1"/>
</dbReference>
<dbReference type="SMART" id="SM00091">
    <property type="entry name" value="PAS"/>
    <property type="match status" value="4"/>
</dbReference>
<evidence type="ECO:0000313" key="11">
    <source>
        <dbReference type="Proteomes" id="UP001501081"/>
    </source>
</evidence>
<dbReference type="NCBIfam" id="TIGR00229">
    <property type="entry name" value="sensory_box"/>
    <property type="match status" value="1"/>
</dbReference>
<dbReference type="InterPro" id="IPR003594">
    <property type="entry name" value="HATPase_dom"/>
</dbReference>
<dbReference type="Gene3D" id="1.10.287.130">
    <property type="match status" value="1"/>
</dbReference>
<dbReference type="SUPFAM" id="SSF55874">
    <property type="entry name" value="ATPase domain of HSP90 chaperone/DNA topoisomerase II/histidine kinase"/>
    <property type="match status" value="1"/>
</dbReference>
<dbReference type="Gene3D" id="3.30.450.20">
    <property type="entry name" value="PAS domain"/>
    <property type="match status" value="4"/>
</dbReference>
<dbReference type="PROSITE" id="PS50113">
    <property type="entry name" value="PAC"/>
    <property type="match status" value="2"/>
</dbReference>
<dbReference type="InterPro" id="IPR000700">
    <property type="entry name" value="PAS-assoc_C"/>
</dbReference>
<evidence type="ECO:0000256" key="5">
    <source>
        <dbReference type="ARBA" id="ARBA00022777"/>
    </source>
</evidence>
<protein>
    <recommendedName>
        <fullName evidence="2">histidine kinase</fullName>
        <ecNumber evidence="2">2.7.13.3</ecNumber>
    </recommendedName>
</protein>
<dbReference type="InterPro" id="IPR003661">
    <property type="entry name" value="HisK_dim/P_dom"/>
</dbReference>
<sequence>MNVLDSPLFKSLFEDDVPRIILAANVPDYTIITYNETYKKATYTTNREVRGQSLWVAFPKDEIHGGTEILERGLAEATDKNKKIVLPPFRYDIPSADENTNETRWWQIEIEPISSNGEKADSLLVKTINITEQVKRNKTISNYIEREQSLSNELAQTHEELAASNEELLANLEDLLVTNEALSQSQNELQSLNRELENRVEARTIDVQASKLLLQNIISTANIAMTLLKGEDLIIELPNPKMLHIWQRDLKAVEGKKITDVFPELKNQRFPQLLADVFRTGERIAMPQVPVDISYPNGEIKLIYVDFSYDPIFSKDGKVEYILASVNDITEQVENLKQLEESKSELQATTEELAASNEELSATNEELATTNEELQEAQENLSLKIDELSETEESLRLALASGNLGIYSIEPSTGKFDISSKAREFYGLAPEGPITWIDVTNTVVPEYLHIIEQARINALKNQLPFDVQYPIIQSSTKTIKWVRVVGKSVSETKLRPARFLGVIIDITSEIEYRHTLEESEDRFRNMAEATDVFIAVGDETSNATYFNSSWSDITGRTMESLLEFGWVDLVHAEDRERYLNIYLNAFENKLPFTGEFRLLNKEGEYVWLLAKGTPRFHADGTFAGYISTSIDISELKRDELRKNDFIGMVSHELKTPLTAISGFVQVLQSRAKKNDDDYALLALNRAYNQVKKMTTMINGFLNVSRLESGKLLIEKSHFQLDELLNELIDESDLVQFSHEITLSIKEPISIYADRDKIGSVISNLLSNAVKYSAANTKIGVDCQISGDKAIISVTDEGIGIDAEDLEKLFDRYYRVGKHHTVSGFGIGLYLSAEIVERHNGKIGVTSKAGEGSTFYFEIPIEQA</sequence>